<reference evidence="2" key="1">
    <citation type="submission" date="2017-09" db="EMBL/GenBank/DDBJ databases">
        <title>Depth-based differentiation of microbial function through sediment-hosted aquifers and enrichment of novel symbionts in the deep terrestrial subsurface.</title>
        <authorList>
            <person name="Probst A.J."/>
            <person name="Ladd B."/>
            <person name="Jarett J.K."/>
            <person name="Geller-Mcgrath D.E."/>
            <person name="Sieber C.M.K."/>
            <person name="Emerson J.B."/>
            <person name="Anantharaman K."/>
            <person name="Thomas B.C."/>
            <person name="Malmstrom R."/>
            <person name="Stieglmeier M."/>
            <person name="Klingl A."/>
            <person name="Woyke T."/>
            <person name="Ryan C.M."/>
            <person name="Banfield J.F."/>
        </authorList>
    </citation>
    <scope>NUCLEOTIDE SEQUENCE [LARGE SCALE GENOMIC DNA]</scope>
</reference>
<proteinExistence type="predicted"/>
<dbReference type="EMBL" id="PEYD01000038">
    <property type="protein sequence ID" value="PIS39442.1"/>
    <property type="molecule type" value="Genomic_DNA"/>
</dbReference>
<evidence type="ECO:0000313" key="2">
    <source>
        <dbReference type="Proteomes" id="UP000230088"/>
    </source>
</evidence>
<gene>
    <name evidence="1" type="ORF">COT33_01970</name>
</gene>
<name>A0A2H0YNX3_9BACT</name>
<organism evidence="1 2">
    <name type="scientific">Candidatus Nealsonbacteria bacterium CG08_land_8_20_14_0_20_38_20</name>
    <dbReference type="NCBI Taxonomy" id="1974705"/>
    <lineage>
        <taxon>Bacteria</taxon>
        <taxon>Candidatus Nealsoniibacteriota</taxon>
    </lineage>
</organism>
<accession>A0A2H0YNX3</accession>
<evidence type="ECO:0000313" key="1">
    <source>
        <dbReference type="EMBL" id="PIS39442.1"/>
    </source>
</evidence>
<comment type="caution">
    <text evidence="1">The sequence shown here is derived from an EMBL/GenBank/DDBJ whole genome shotgun (WGS) entry which is preliminary data.</text>
</comment>
<dbReference type="AlphaFoldDB" id="A0A2H0YNX3"/>
<protein>
    <submittedName>
        <fullName evidence="1">Uncharacterized protein</fullName>
    </submittedName>
</protein>
<dbReference type="Proteomes" id="UP000230088">
    <property type="component" value="Unassembled WGS sequence"/>
</dbReference>
<sequence length="70" mass="8561">MYNKIVMNKQSPAIFNKLEILEKELQRLKLEVFFTLPKEKQKFIYSEKSLREALRGIRKSIWQERYAKKI</sequence>